<evidence type="ECO:0008006" key="3">
    <source>
        <dbReference type="Google" id="ProtNLM"/>
    </source>
</evidence>
<dbReference type="NCBIfam" id="TIGR04256">
    <property type="entry name" value="GxxExxY"/>
    <property type="match status" value="1"/>
</dbReference>
<organism evidence="1 2">
    <name type="scientific">Haloferula sargassicola</name>
    <dbReference type="NCBI Taxonomy" id="490096"/>
    <lineage>
        <taxon>Bacteria</taxon>
        <taxon>Pseudomonadati</taxon>
        <taxon>Verrucomicrobiota</taxon>
        <taxon>Verrucomicrobiia</taxon>
        <taxon>Verrucomicrobiales</taxon>
        <taxon>Verrucomicrobiaceae</taxon>
        <taxon>Haloferula</taxon>
    </lineage>
</organism>
<protein>
    <recommendedName>
        <fullName evidence="3">GxxExxY protein</fullName>
    </recommendedName>
</protein>
<gene>
    <name evidence="1" type="ORF">Hsar01_01052</name>
</gene>
<dbReference type="Pfam" id="PF13366">
    <property type="entry name" value="PDDEXK_3"/>
    <property type="match status" value="1"/>
</dbReference>
<dbReference type="RefSeq" id="WP_353565989.1">
    <property type="nucleotide sequence ID" value="NZ_BAABRI010000005.1"/>
</dbReference>
<accession>A0ABP9UJN8</accession>
<proteinExistence type="predicted"/>
<dbReference type="EMBL" id="BAABRI010000005">
    <property type="protein sequence ID" value="GAA5481841.1"/>
    <property type="molecule type" value="Genomic_DNA"/>
</dbReference>
<keyword evidence="2" id="KW-1185">Reference proteome</keyword>
<name>A0ABP9UJN8_9BACT</name>
<evidence type="ECO:0000313" key="1">
    <source>
        <dbReference type="EMBL" id="GAA5481841.1"/>
    </source>
</evidence>
<dbReference type="Proteomes" id="UP001476282">
    <property type="component" value="Unassembled WGS sequence"/>
</dbReference>
<comment type="caution">
    <text evidence="1">The sequence shown here is derived from an EMBL/GenBank/DDBJ whole genome shotgun (WGS) entry which is preliminary data.</text>
</comment>
<evidence type="ECO:0000313" key="2">
    <source>
        <dbReference type="Proteomes" id="UP001476282"/>
    </source>
</evidence>
<sequence>MDLETETKTIIGMAYEVMNEIGCGLREKAYERALVRDFQLQSIAHDQQRQFPVIYKDTVIDTLIPDLIVFDRIIIDTKTIEHITSREIAQMLNYLRITRLPVGLIINFYHPRVQIKRVHLSPKA</sequence>
<dbReference type="InterPro" id="IPR026350">
    <property type="entry name" value="GxxExxY"/>
</dbReference>
<reference evidence="1 2" key="1">
    <citation type="submission" date="2024-02" db="EMBL/GenBank/DDBJ databases">
        <title>Haloferula sargassicola NBRC 104335.</title>
        <authorList>
            <person name="Ichikawa N."/>
            <person name="Katano-Makiyama Y."/>
            <person name="Hidaka K."/>
        </authorList>
    </citation>
    <scope>NUCLEOTIDE SEQUENCE [LARGE SCALE GENOMIC DNA]</scope>
    <source>
        <strain evidence="1 2">NBRC 104335</strain>
    </source>
</reference>